<evidence type="ECO:0000313" key="10">
    <source>
        <dbReference type="EnsemblPlants" id="Pp3c18_6510V3.1"/>
    </source>
</evidence>
<dbReference type="InterPro" id="IPR005349">
    <property type="entry name" value="TMEM14"/>
</dbReference>
<evidence type="ECO:0000256" key="8">
    <source>
        <dbReference type="SAM" id="Phobius"/>
    </source>
</evidence>
<proteinExistence type="inferred from homology"/>
<organism evidence="9">
    <name type="scientific">Physcomitrium patens</name>
    <name type="common">Spreading-leaved earth moss</name>
    <name type="synonym">Physcomitrella patens</name>
    <dbReference type="NCBI Taxonomy" id="3218"/>
    <lineage>
        <taxon>Eukaryota</taxon>
        <taxon>Viridiplantae</taxon>
        <taxon>Streptophyta</taxon>
        <taxon>Embryophyta</taxon>
        <taxon>Bryophyta</taxon>
        <taxon>Bryophytina</taxon>
        <taxon>Bryopsida</taxon>
        <taxon>Funariidae</taxon>
        <taxon>Funariales</taxon>
        <taxon>Funariaceae</taxon>
        <taxon>Physcomitrium</taxon>
    </lineage>
</organism>
<dbReference type="Pfam" id="PF03647">
    <property type="entry name" value="Tmemb_14"/>
    <property type="match status" value="1"/>
</dbReference>
<feature type="region of interest" description="Disordered" evidence="7">
    <location>
        <begin position="99"/>
        <end position="149"/>
    </location>
</feature>
<evidence type="ECO:0000313" key="11">
    <source>
        <dbReference type="Proteomes" id="UP000006727"/>
    </source>
</evidence>
<dbReference type="PaxDb" id="3218-PP1S185_81V6.1"/>
<dbReference type="KEGG" id="ppp:112295030"/>
<feature type="transmembrane region" description="Helical" evidence="8">
    <location>
        <begin position="255"/>
        <end position="271"/>
    </location>
</feature>
<evidence type="ECO:0000256" key="2">
    <source>
        <dbReference type="ARBA" id="ARBA00007590"/>
    </source>
</evidence>
<dbReference type="InterPro" id="IPR044890">
    <property type="entry name" value="TMEM14_sf"/>
</dbReference>
<dbReference type="Gramene" id="Pp3c18_6510V3.1">
    <property type="protein sequence ID" value="Pp3c18_6510V3.1"/>
    <property type="gene ID" value="Pp3c18_6510"/>
</dbReference>
<feature type="transmembrane region" description="Helical" evidence="8">
    <location>
        <begin position="229"/>
        <end position="249"/>
    </location>
</feature>
<dbReference type="Gramene" id="Pp3c18_6510V3.2">
    <property type="protein sequence ID" value="Pp3c18_6510V3.2"/>
    <property type="gene ID" value="Pp3c18_6510"/>
</dbReference>
<keyword evidence="3 8" id="KW-0812">Transmembrane</keyword>
<dbReference type="PANTHER" id="PTHR12668">
    <property type="entry name" value="TRANSMEMBRANE PROTEIN 14, 15"/>
    <property type="match status" value="1"/>
</dbReference>
<keyword evidence="4 8" id="KW-1133">Transmembrane helix</keyword>
<reference evidence="9 11" key="1">
    <citation type="journal article" date="2008" name="Science">
        <title>The Physcomitrella genome reveals evolutionary insights into the conquest of land by plants.</title>
        <authorList>
            <person name="Rensing S."/>
            <person name="Lang D."/>
            <person name="Zimmer A."/>
            <person name="Terry A."/>
            <person name="Salamov A."/>
            <person name="Shapiro H."/>
            <person name="Nishiyama T."/>
            <person name="Perroud P.-F."/>
            <person name="Lindquist E."/>
            <person name="Kamisugi Y."/>
            <person name="Tanahashi T."/>
            <person name="Sakakibara K."/>
            <person name="Fujita T."/>
            <person name="Oishi K."/>
            <person name="Shin-I T."/>
            <person name="Kuroki Y."/>
            <person name="Toyoda A."/>
            <person name="Suzuki Y."/>
            <person name="Hashimoto A."/>
            <person name="Yamaguchi K."/>
            <person name="Sugano A."/>
            <person name="Kohara Y."/>
            <person name="Fujiyama A."/>
            <person name="Anterola A."/>
            <person name="Aoki S."/>
            <person name="Ashton N."/>
            <person name="Barbazuk W.B."/>
            <person name="Barker E."/>
            <person name="Bennetzen J."/>
            <person name="Bezanilla M."/>
            <person name="Blankenship R."/>
            <person name="Cho S.H."/>
            <person name="Dutcher S."/>
            <person name="Estelle M."/>
            <person name="Fawcett J.A."/>
            <person name="Gundlach H."/>
            <person name="Hanada K."/>
            <person name="Heyl A."/>
            <person name="Hicks K.A."/>
            <person name="Hugh J."/>
            <person name="Lohr M."/>
            <person name="Mayer K."/>
            <person name="Melkozernov A."/>
            <person name="Murata T."/>
            <person name="Nelson D."/>
            <person name="Pils B."/>
            <person name="Prigge M."/>
            <person name="Reiss B."/>
            <person name="Renner T."/>
            <person name="Rombauts S."/>
            <person name="Rushton P."/>
            <person name="Sanderfoot A."/>
            <person name="Schween G."/>
            <person name="Shiu S.-H."/>
            <person name="Stueber K."/>
            <person name="Theodoulou F.L."/>
            <person name="Tu H."/>
            <person name="Van de Peer Y."/>
            <person name="Verrier P.J."/>
            <person name="Waters E."/>
            <person name="Wood A."/>
            <person name="Yang L."/>
            <person name="Cove D."/>
            <person name="Cuming A."/>
            <person name="Hasebe M."/>
            <person name="Lucas S."/>
            <person name="Mishler D.B."/>
            <person name="Reski R."/>
            <person name="Grigoriev I."/>
            <person name="Quatrano R.S."/>
            <person name="Boore J.L."/>
        </authorList>
    </citation>
    <scope>NUCLEOTIDE SEQUENCE [LARGE SCALE GENOMIC DNA]</scope>
    <source>
        <strain evidence="10 11">cv. Gransden 2004</strain>
    </source>
</reference>
<feature type="coiled-coil region" evidence="6">
    <location>
        <begin position="154"/>
        <end position="184"/>
    </location>
</feature>
<protein>
    <submittedName>
        <fullName evidence="9 10">Uncharacterized protein</fullName>
    </submittedName>
</protein>
<dbReference type="OrthoDB" id="768548at2759"/>
<gene>
    <name evidence="10" type="primary">LOC112295030</name>
    <name evidence="9" type="ORF">PHYPA_022803</name>
</gene>
<evidence type="ECO:0000313" key="9">
    <source>
        <dbReference type="EMBL" id="PNR34905.1"/>
    </source>
</evidence>
<dbReference type="STRING" id="3218.A0A2K1J055"/>
<name>A0A2K1J055_PHYPA</name>
<keyword evidence="11" id="KW-1185">Reference proteome</keyword>
<evidence type="ECO:0000256" key="6">
    <source>
        <dbReference type="SAM" id="Coils"/>
    </source>
</evidence>
<evidence type="ECO:0000256" key="5">
    <source>
        <dbReference type="ARBA" id="ARBA00023136"/>
    </source>
</evidence>
<dbReference type="Gene3D" id="1.20.120.20">
    <property type="entry name" value="Apolipoprotein"/>
    <property type="match status" value="1"/>
</dbReference>
<reference evidence="10" key="3">
    <citation type="submission" date="2020-12" db="UniProtKB">
        <authorList>
            <consortium name="EnsemblPlants"/>
        </authorList>
    </citation>
    <scope>IDENTIFICATION</scope>
</reference>
<evidence type="ECO:0000256" key="3">
    <source>
        <dbReference type="ARBA" id="ARBA00022692"/>
    </source>
</evidence>
<dbReference type="AlphaFoldDB" id="A0A2K1J055"/>
<dbReference type="FunCoup" id="A0A2K1J055">
    <property type="interactions" value="1164"/>
</dbReference>
<reference evidence="9 11" key="2">
    <citation type="journal article" date="2018" name="Plant J.">
        <title>The Physcomitrella patens chromosome-scale assembly reveals moss genome structure and evolution.</title>
        <authorList>
            <person name="Lang D."/>
            <person name="Ullrich K.K."/>
            <person name="Murat F."/>
            <person name="Fuchs J."/>
            <person name="Jenkins J."/>
            <person name="Haas F.B."/>
            <person name="Piednoel M."/>
            <person name="Gundlach H."/>
            <person name="Van Bel M."/>
            <person name="Meyberg R."/>
            <person name="Vives C."/>
            <person name="Morata J."/>
            <person name="Symeonidi A."/>
            <person name="Hiss M."/>
            <person name="Muchero W."/>
            <person name="Kamisugi Y."/>
            <person name="Saleh O."/>
            <person name="Blanc G."/>
            <person name="Decker E.L."/>
            <person name="van Gessel N."/>
            <person name="Grimwood J."/>
            <person name="Hayes R.D."/>
            <person name="Graham S.W."/>
            <person name="Gunter L.E."/>
            <person name="McDaniel S.F."/>
            <person name="Hoernstein S.N.W."/>
            <person name="Larsson A."/>
            <person name="Li F.W."/>
            <person name="Perroud P.F."/>
            <person name="Phillips J."/>
            <person name="Ranjan P."/>
            <person name="Rokshar D.S."/>
            <person name="Rothfels C.J."/>
            <person name="Schneider L."/>
            <person name="Shu S."/>
            <person name="Stevenson D.W."/>
            <person name="Thummler F."/>
            <person name="Tillich M."/>
            <person name="Villarreal Aguilar J.C."/>
            <person name="Widiez T."/>
            <person name="Wong G.K."/>
            <person name="Wymore A."/>
            <person name="Zhang Y."/>
            <person name="Zimmer A.D."/>
            <person name="Quatrano R.S."/>
            <person name="Mayer K.F.X."/>
            <person name="Goodstein D."/>
            <person name="Casacuberta J.M."/>
            <person name="Vandepoele K."/>
            <person name="Reski R."/>
            <person name="Cuming A.C."/>
            <person name="Tuskan G.A."/>
            <person name="Maumus F."/>
            <person name="Salse J."/>
            <person name="Schmutz J."/>
            <person name="Rensing S.A."/>
        </authorList>
    </citation>
    <scope>NUCLEOTIDE SEQUENCE [LARGE SCALE GENOMIC DNA]</scope>
    <source>
        <strain evidence="10 11">cv. Gransden 2004</strain>
    </source>
</reference>
<dbReference type="Proteomes" id="UP000006727">
    <property type="component" value="Chromosome 18"/>
</dbReference>
<evidence type="ECO:0000256" key="7">
    <source>
        <dbReference type="SAM" id="MobiDB-lite"/>
    </source>
</evidence>
<dbReference type="PANTHER" id="PTHR12668:SF43">
    <property type="entry name" value="TRANSMEMBRANE PROTEIN 14 HOMOLOG"/>
    <property type="match status" value="1"/>
</dbReference>
<comment type="subcellular location">
    <subcellularLocation>
        <location evidence="1">Membrane</location>
    </subcellularLocation>
</comment>
<comment type="similarity">
    <text evidence="2">Belongs to the TMEM14 family.</text>
</comment>
<dbReference type="Gene3D" id="1.10.10.1740">
    <property type="entry name" value="Transmembrane protein 14-like"/>
    <property type="match status" value="1"/>
</dbReference>
<dbReference type="EMBL" id="ABEU02000018">
    <property type="protein sequence ID" value="PNR34905.1"/>
    <property type="molecule type" value="Genomic_DNA"/>
</dbReference>
<evidence type="ECO:0000256" key="1">
    <source>
        <dbReference type="ARBA" id="ARBA00004370"/>
    </source>
</evidence>
<evidence type="ECO:0000256" key="4">
    <source>
        <dbReference type="ARBA" id="ARBA00022989"/>
    </source>
</evidence>
<feature type="transmembrane region" description="Helical" evidence="8">
    <location>
        <begin position="314"/>
        <end position="333"/>
    </location>
</feature>
<dbReference type="GO" id="GO:0015908">
    <property type="term" value="P:fatty acid transport"/>
    <property type="evidence" value="ECO:0000318"/>
    <property type="project" value="GO_Central"/>
</dbReference>
<dbReference type="GeneID" id="112295030"/>
<accession>A0A2K1J055</accession>
<keyword evidence="5 8" id="KW-0472">Membrane</keyword>
<sequence>MECMRAMSSVCPGSMAIGVGRSDIANGVGEAVSFHGRLEGLMPLRVQRVQGRIQGNGALKGFTWRRRSSVAASSSSSGVGMTPEEPLDYSVDKAADDAEKEFDGAKESIGSSAKNLKEKAGSELGESKQSFSSTVDDVKGEAGKATSSAEDIPNKELERLKDITNQLLEQAEAARQKIAATAQETAYKQKDNLAYVAENGPEPVKEVAESALDAHYSKSGKSGSKIHDFCLGIPYGIFLAAGGLLWFILSGGTSALRFGVLLGSGLLYLSVTSLKKWKNGESSMTYIQGQAAITAFIFLRYYRRYGVNKVFFPTGVVGLVSGAMLAFYIYVLVSGGNPPPKKSKSQPS</sequence>
<dbReference type="EnsemblPlants" id="Pp3c18_6510V3.2">
    <property type="protein sequence ID" value="Pp3c18_6510V3.2"/>
    <property type="gene ID" value="Pp3c18_6510"/>
</dbReference>
<keyword evidence="6" id="KW-0175">Coiled coil</keyword>
<dbReference type="GO" id="GO:0009706">
    <property type="term" value="C:chloroplast inner membrane"/>
    <property type="evidence" value="ECO:0000318"/>
    <property type="project" value="GO_Central"/>
</dbReference>
<dbReference type="RefSeq" id="XP_024401899.1">
    <property type="nucleotide sequence ID" value="XM_024546131.2"/>
</dbReference>
<dbReference type="EnsemblPlants" id="Pp3c18_6510V3.1">
    <property type="protein sequence ID" value="Pp3c18_6510V3.1"/>
    <property type="gene ID" value="Pp3c18_6510"/>
</dbReference>
<dbReference type="GO" id="GO:0015245">
    <property type="term" value="F:fatty acid transmembrane transporter activity"/>
    <property type="evidence" value="ECO:0000318"/>
    <property type="project" value="GO_Central"/>
</dbReference>